<comment type="similarity">
    <text evidence="2 4">Belongs to the short-chain dehydrogenases/reductases (SDR) family.</text>
</comment>
<accession>A0A090DBK9</accession>
<dbReference type="PANTHER" id="PTHR43899">
    <property type="entry name" value="RH59310P"/>
    <property type="match status" value="1"/>
</dbReference>
<dbReference type="STRING" id="69974.MPLDJ20_60115"/>
<evidence type="ECO:0000313" key="6">
    <source>
        <dbReference type="Proteomes" id="UP000045285"/>
    </source>
</evidence>
<dbReference type="PANTHER" id="PTHR43899:SF13">
    <property type="entry name" value="RH59310P"/>
    <property type="match status" value="1"/>
</dbReference>
<evidence type="ECO:0000256" key="3">
    <source>
        <dbReference type="ARBA" id="ARBA00023002"/>
    </source>
</evidence>
<dbReference type="Gene3D" id="3.40.50.720">
    <property type="entry name" value="NAD(P)-binding Rossmann-like Domain"/>
    <property type="match status" value="1"/>
</dbReference>
<name>A0A090DBK9_MESPL</name>
<evidence type="ECO:0000256" key="2">
    <source>
        <dbReference type="ARBA" id="ARBA00006484"/>
    </source>
</evidence>
<dbReference type="PROSITE" id="PS00061">
    <property type="entry name" value="ADH_SHORT"/>
    <property type="match status" value="1"/>
</dbReference>
<protein>
    <submittedName>
        <fullName evidence="5">Short-chain dehydrogenase</fullName>
    </submittedName>
</protein>
<proteinExistence type="inferred from homology"/>
<dbReference type="SUPFAM" id="SSF51735">
    <property type="entry name" value="NAD(P)-binding Rossmann-fold domains"/>
    <property type="match status" value="1"/>
</dbReference>
<keyword evidence="3" id="KW-0560">Oxidoreductase</keyword>
<evidence type="ECO:0000256" key="1">
    <source>
        <dbReference type="ARBA" id="ARBA00004240"/>
    </source>
</evidence>
<gene>
    <name evidence="5" type="ORF">MPL3356_120147</name>
</gene>
<dbReference type="InterPro" id="IPR002347">
    <property type="entry name" value="SDR_fam"/>
</dbReference>
<dbReference type="AlphaFoldDB" id="A0A090DBK9"/>
<organism evidence="5 6">
    <name type="scientific">Mesorhizobium plurifarium</name>
    <dbReference type="NCBI Taxonomy" id="69974"/>
    <lineage>
        <taxon>Bacteria</taxon>
        <taxon>Pseudomonadati</taxon>
        <taxon>Pseudomonadota</taxon>
        <taxon>Alphaproteobacteria</taxon>
        <taxon>Hyphomicrobiales</taxon>
        <taxon>Phyllobacteriaceae</taxon>
        <taxon>Mesorhizobium</taxon>
    </lineage>
</organism>
<evidence type="ECO:0000313" key="5">
    <source>
        <dbReference type="EMBL" id="CDX12767.1"/>
    </source>
</evidence>
<dbReference type="Proteomes" id="UP000045285">
    <property type="component" value="Unassembled WGS sequence"/>
</dbReference>
<evidence type="ECO:0000256" key="4">
    <source>
        <dbReference type="RuleBase" id="RU000363"/>
    </source>
</evidence>
<dbReference type="InterPro" id="IPR051019">
    <property type="entry name" value="VLCFA-Steroid_DH"/>
</dbReference>
<comment type="subcellular location">
    <subcellularLocation>
        <location evidence="1">Endoplasmic reticulum</location>
    </subcellularLocation>
</comment>
<dbReference type="EMBL" id="CCMZ01000004">
    <property type="protein sequence ID" value="CDX12767.1"/>
    <property type="molecule type" value="Genomic_DNA"/>
</dbReference>
<dbReference type="PIRSF" id="PIRSF000126">
    <property type="entry name" value="11-beta-HSD1"/>
    <property type="match status" value="1"/>
</dbReference>
<reference evidence="6" key="1">
    <citation type="submission" date="2014-08" db="EMBL/GenBank/DDBJ databases">
        <authorList>
            <person name="Moulin L."/>
        </authorList>
    </citation>
    <scope>NUCLEOTIDE SEQUENCE [LARGE SCALE GENOMIC DNA]</scope>
</reference>
<dbReference type="Pfam" id="PF00106">
    <property type="entry name" value="adh_short"/>
    <property type="match status" value="1"/>
</dbReference>
<sequence>MSTKDNKGTAVITGASSGIGAVYADRLAGQGYDLVLVARRADRLQEVADRLAYAYGRKVQTIVADLAADADLRRVEQAVATDDSVTLLINNAGVGGLETIADADADAAERMIKVNVVALTRLTRAVLPGLIKRNRGAIINIASVVAYGIAVGGIYSGTKAYVANFTEALQKEVAGTDVKVQSVVPGPVRTELWDVSGISLDRLNPDWIMSAEDLVDAALAGFAQGETVTAPGLADAAGLNTYLGARDHFYGSLFSSKPAARYAV</sequence>
<dbReference type="PRINTS" id="PR00081">
    <property type="entry name" value="GDHRDH"/>
</dbReference>
<dbReference type="InterPro" id="IPR036291">
    <property type="entry name" value="NAD(P)-bd_dom_sf"/>
</dbReference>
<keyword evidence="6" id="KW-1185">Reference proteome</keyword>
<dbReference type="GO" id="GO:0016491">
    <property type="term" value="F:oxidoreductase activity"/>
    <property type="evidence" value="ECO:0007669"/>
    <property type="project" value="UniProtKB-KW"/>
</dbReference>
<dbReference type="InterPro" id="IPR020904">
    <property type="entry name" value="Sc_DH/Rdtase_CS"/>
</dbReference>
<dbReference type="PRINTS" id="PR00080">
    <property type="entry name" value="SDRFAMILY"/>
</dbReference>